<sequence length="68" mass="8146">MVGPTRGRYAAVWDPLSDKNLDYWMDHLSFKIKLSYFTSQNIYHTTSIVRSFRKKEEEMRIVYRQALG</sequence>
<dbReference type="AlphaFoldDB" id="A0A2K2DR22"/>
<dbReference type="EnsemblPlants" id="PNT76729">
    <property type="protein sequence ID" value="PNT76729"/>
    <property type="gene ID" value="BRADI_1g52285v3"/>
</dbReference>
<keyword evidence="3" id="KW-1185">Reference proteome</keyword>
<evidence type="ECO:0000313" key="3">
    <source>
        <dbReference type="Proteomes" id="UP000008810"/>
    </source>
</evidence>
<reference evidence="1" key="2">
    <citation type="submission" date="2017-06" db="EMBL/GenBank/DDBJ databases">
        <title>WGS assembly of Brachypodium distachyon.</title>
        <authorList>
            <consortium name="The International Brachypodium Initiative"/>
            <person name="Lucas S."/>
            <person name="Harmon-Smith M."/>
            <person name="Lail K."/>
            <person name="Tice H."/>
            <person name="Grimwood J."/>
            <person name="Bruce D."/>
            <person name="Barry K."/>
            <person name="Shu S."/>
            <person name="Lindquist E."/>
            <person name="Wang M."/>
            <person name="Pitluck S."/>
            <person name="Vogel J.P."/>
            <person name="Garvin D.F."/>
            <person name="Mockler T.C."/>
            <person name="Schmutz J."/>
            <person name="Rokhsar D."/>
            <person name="Bevan M.W."/>
        </authorList>
    </citation>
    <scope>NUCLEOTIDE SEQUENCE</scope>
    <source>
        <strain evidence="1">Bd21</strain>
    </source>
</reference>
<evidence type="ECO:0000313" key="2">
    <source>
        <dbReference type="EnsemblPlants" id="PNT76729"/>
    </source>
</evidence>
<gene>
    <name evidence="1" type="ORF">BRADI_1g52285v3</name>
</gene>
<dbReference type="Proteomes" id="UP000008810">
    <property type="component" value="Chromosome 1"/>
</dbReference>
<protein>
    <submittedName>
        <fullName evidence="1 2">Uncharacterized protein</fullName>
    </submittedName>
</protein>
<accession>A0A2K2DR22</accession>
<dbReference type="EMBL" id="CM000880">
    <property type="protein sequence ID" value="PNT76729.1"/>
    <property type="molecule type" value="Genomic_DNA"/>
</dbReference>
<name>A0A2K2DR22_BRADI</name>
<dbReference type="Gramene" id="PNT76729">
    <property type="protein sequence ID" value="PNT76729"/>
    <property type="gene ID" value="BRADI_1g52285v3"/>
</dbReference>
<proteinExistence type="predicted"/>
<dbReference type="InParanoid" id="A0A2K2DR22"/>
<evidence type="ECO:0000313" key="1">
    <source>
        <dbReference type="EMBL" id="PNT76729.1"/>
    </source>
</evidence>
<reference evidence="1 2" key="1">
    <citation type="journal article" date="2010" name="Nature">
        <title>Genome sequencing and analysis of the model grass Brachypodium distachyon.</title>
        <authorList>
            <consortium name="International Brachypodium Initiative"/>
        </authorList>
    </citation>
    <scope>NUCLEOTIDE SEQUENCE [LARGE SCALE GENOMIC DNA]</scope>
    <source>
        <strain evidence="1 2">Bd21</strain>
    </source>
</reference>
<reference evidence="2" key="3">
    <citation type="submission" date="2018-08" db="UniProtKB">
        <authorList>
            <consortium name="EnsemblPlants"/>
        </authorList>
    </citation>
    <scope>IDENTIFICATION</scope>
    <source>
        <strain evidence="2">cv. Bd21</strain>
    </source>
</reference>
<organism evidence="1">
    <name type="scientific">Brachypodium distachyon</name>
    <name type="common">Purple false brome</name>
    <name type="synonym">Trachynia distachya</name>
    <dbReference type="NCBI Taxonomy" id="15368"/>
    <lineage>
        <taxon>Eukaryota</taxon>
        <taxon>Viridiplantae</taxon>
        <taxon>Streptophyta</taxon>
        <taxon>Embryophyta</taxon>
        <taxon>Tracheophyta</taxon>
        <taxon>Spermatophyta</taxon>
        <taxon>Magnoliopsida</taxon>
        <taxon>Liliopsida</taxon>
        <taxon>Poales</taxon>
        <taxon>Poaceae</taxon>
        <taxon>BOP clade</taxon>
        <taxon>Pooideae</taxon>
        <taxon>Stipodae</taxon>
        <taxon>Brachypodieae</taxon>
        <taxon>Brachypodium</taxon>
    </lineage>
</organism>